<evidence type="ECO:0000256" key="1">
    <source>
        <dbReference type="SAM" id="MobiDB-lite"/>
    </source>
</evidence>
<dbReference type="InterPro" id="IPR025855">
    <property type="entry name" value="Replic_Relax"/>
</dbReference>
<reference evidence="2 3" key="1">
    <citation type="submission" date="2016-11" db="EMBL/GenBank/DDBJ databases">
        <authorList>
            <person name="Jaros S."/>
            <person name="Januszkiewicz K."/>
            <person name="Wedrychowicz H."/>
        </authorList>
    </citation>
    <scope>NUCLEOTIDE SEQUENCE [LARGE SCALE GENOMIC DNA]</scope>
    <source>
        <strain evidence="2 3">DSM 45627</strain>
    </source>
</reference>
<dbReference type="STRING" id="1206085.SAMN05443575_3686"/>
<dbReference type="AlphaFoldDB" id="A0A1M5RXY3"/>
<feature type="region of interest" description="Disordered" evidence="1">
    <location>
        <begin position="1"/>
        <end position="57"/>
    </location>
</feature>
<organism evidence="2 3">
    <name type="scientific">Jatrophihabitans endophyticus</name>
    <dbReference type="NCBI Taxonomy" id="1206085"/>
    <lineage>
        <taxon>Bacteria</taxon>
        <taxon>Bacillati</taxon>
        <taxon>Actinomycetota</taxon>
        <taxon>Actinomycetes</taxon>
        <taxon>Jatrophihabitantales</taxon>
        <taxon>Jatrophihabitantaceae</taxon>
        <taxon>Jatrophihabitans</taxon>
    </lineage>
</organism>
<keyword evidence="3" id="KW-1185">Reference proteome</keyword>
<dbReference type="EMBL" id="FQVU01000005">
    <property type="protein sequence ID" value="SHH31222.1"/>
    <property type="molecule type" value="Genomic_DNA"/>
</dbReference>
<accession>A0A1M5RXY3</accession>
<dbReference type="Pfam" id="PF13814">
    <property type="entry name" value="Replic_Relax"/>
    <property type="match status" value="1"/>
</dbReference>
<dbReference type="Proteomes" id="UP000186132">
    <property type="component" value="Unassembled WGS sequence"/>
</dbReference>
<evidence type="ECO:0000313" key="3">
    <source>
        <dbReference type="Proteomes" id="UP000186132"/>
    </source>
</evidence>
<proteinExistence type="predicted"/>
<gene>
    <name evidence="2" type="ORF">SAMN05443575_3686</name>
</gene>
<protein>
    <submittedName>
        <fullName evidence="2">Replication-relaxation</fullName>
    </submittedName>
</protein>
<sequence length="312" mass="34412">MTAYPSDRPSDRAGEPTLEPTEFRALPARKAPGSIARSGVMPPVPERHGRRTPAGRLDAVDRSMTDTDRALLGDLDRFGFLTTNQLQLLHFSTNASELAAARRTYRALTRLAQLGVVEHLDRRVGGVRAGSASYVWRVGPVGHRLLLGDTAARLRRKEPSLRTLDHRLAVADAAVRLTLASRAGSFELLKLTTEPDSWQSFLGPGAVRQVLKPDAFAVTAIDDYEDYWYLEIDRATESLPTIVRKSLQYARYVRTGDAVQRYGVNPLVVWLVPDEKRKQAIENAIATSDLDLRLFRFAVQDAITALIAGGAG</sequence>
<name>A0A1M5RXY3_9ACTN</name>
<evidence type="ECO:0000313" key="2">
    <source>
        <dbReference type="EMBL" id="SHH31222.1"/>
    </source>
</evidence>